<evidence type="ECO:0000313" key="13">
    <source>
        <dbReference type="EMBL" id="KPU56064.1"/>
    </source>
</evidence>
<dbReference type="SMART" id="SM00304">
    <property type="entry name" value="HAMP"/>
    <property type="match status" value="1"/>
</dbReference>
<keyword evidence="7 9" id="KW-0807">Transducer</keyword>
<dbReference type="OrthoDB" id="9129300at2"/>
<dbReference type="Proteomes" id="UP000050349">
    <property type="component" value="Unassembled WGS sequence"/>
</dbReference>
<dbReference type="RefSeq" id="WP_057399484.1">
    <property type="nucleotide sequence ID" value="NZ_LJXB01000088.1"/>
</dbReference>
<evidence type="ECO:0000256" key="8">
    <source>
        <dbReference type="ARBA" id="ARBA00029447"/>
    </source>
</evidence>
<dbReference type="PANTHER" id="PTHR32089">
    <property type="entry name" value="METHYL-ACCEPTING CHEMOTAXIS PROTEIN MCPB"/>
    <property type="match status" value="1"/>
</dbReference>
<dbReference type="PROSITE" id="PS50111">
    <property type="entry name" value="CHEMOTAXIS_TRANSDUC_2"/>
    <property type="match status" value="1"/>
</dbReference>
<comment type="similarity">
    <text evidence="8">Belongs to the methyl-accepting chemotaxis (MCP) protein family.</text>
</comment>
<evidence type="ECO:0000256" key="4">
    <source>
        <dbReference type="ARBA" id="ARBA00022692"/>
    </source>
</evidence>
<evidence type="ECO:0000259" key="12">
    <source>
        <dbReference type="PROSITE" id="PS50885"/>
    </source>
</evidence>
<evidence type="ECO:0000256" key="6">
    <source>
        <dbReference type="ARBA" id="ARBA00023136"/>
    </source>
</evidence>
<reference evidence="13 14" key="1">
    <citation type="submission" date="2015-09" db="EMBL/GenBank/DDBJ databases">
        <authorList>
            <person name="Jackson K.R."/>
            <person name="Lunt B.L."/>
            <person name="Fisher J.N.B."/>
            <person name="Gardner A.V."/>
            <person name="Bailey M.E."/>
            <person name="Deus L.M."/>
            <person name="Earl A.S."/>
            <person name="Gibby P.D."/>
            <person name="Hartmann K.A."/>
            <person name="Liu J.E."/>
            <person name="Manci A.M."/>
            <person name="Nielsen D.A."/>
            <person name="Solomon M.B."/>
            <person name="Breakwell D.P."/>
            <person name="Burnett S.H."/>
            <person name="Grose J.H."/>
        </authorList>
    </citation>
    <scope>NUCLEOTIDE SEQUENCE [LARGE SCALE GENOMIC DNA]</scope>
    <source>
        <strain evidence="13 14">S613</strain>
    </source>
</reference>
<keyword evidence="6 10" id="KW-0472">Membrane</keyword>
<evidence type="ECO:0000256" key="1">
    <source>
        <dbReference type="ARBA" id="ARBA00004651"/>
    </source>
</evidence>
<evidence type="ECO:0000256" key="2">
    <source>
        <dbReference type="ARBA" id="ARBA00022475"/>
    </source>
</evidence>
<dbReference type="AlphaFoldDB" id="A0A0P8ZGV8"/>
<keyword evidence="3" id="KW-0488">Methylation</keyword>
<protein>
    <submittedName>
        <fullName evidence="13">Methyl-accepting chemotaxis (MCP) signaling domain protein</fullName>
    </submittedName>
</protein>
<feature type="domain" description="HAMP" evidence="12">
    <location>
        <begin position="364"/>
        <end position="416"/>
    </location>
</feature>
<evidence type="ECO:0000313" key="14">
    <source>
        <dbReference type="Proteomes" id="UP000050349"/>
    </source>
</evidence>
<evidence type="ECO:0000256" key="9">
    <source>
        <dbReference type="PROSITE-ProRule" id="PRU00284"/>
    </source>
</evidence>
<dbReference type="Pfam" id="PF08376">
    <property type="entry name" value="NIT"/>
    <property type="match status" value="1"/>
</dbReference>
<feature type="domain" description="Methyl-accepting transducer" evidence="11">
    <location>
        <begin position="421"/>
        <end position="657"/>
    </location>
</feature>
<dbReference type="InterPro" id="IPR013587">
    <property type="entry name" value="Nitrate/nitrite_sensing"/>
</dbReference>
<comment type="subcellular location">
    <subcellularLocation>
        <location evidence="1">Cell membrane</location>
        <topology evidence="1">Multi-pass membrane protein</topology>
    </subcellularLocation>
</comment>
<dbReference type="PATRIC" id="fig|294.162.peg.4743"/>
<dbReference type="Pfam" id="PF00015">
    <property type="entry name" value="MCPsignal"/>
    <property type="match status" value="1"/>
</dbReference>
<dbReference type="GO" id="GO:0006935">
    <property type="term" value="P:chemotaxis"/>
    <property type="evidence" value="ECO:0007669"/>
    <property type="project" value="UniProtKB-ARBA"/>
</dbReference>
<keyword evidence="2" id="KW-1003">Cell membrane</keyword>
<name>A0A0P8ZGV8_PSEFL</name>
<dbReference type="SMART" id="SM00283">
    <property type="entry name" value="MA"/>
    <property type="match status" value="1"/>
</dbReference>
<dbReference type="CDD" id="cd06225">
    <property type="entry name" value="HAMP"/>
    <property type="match status" value="1"/>
</dbReference>
<keyword evidence="5 10" id="KW-1133">Transmembrane helix</keyword>
<evidence type="ECO:0000256" key="7">
    <source>
        <dbReference type="ARBA" id="ARBA00023224"/>
    </source>
</evidence>
<keyword evidence="4 10" id="KW-0812">Transmembrane</keyword>
<dbReference type="EMBL" id="LJXB01000088">
    <property type="protein sequence ID" value="KPU56064.1"/>
    <property type="molecule type" value="Genomic_DNA"/>
</dbReference>
<evidence type="ECO:0000259" key="11">
    <source>
        <dbReference type="PROSITE" id="PS50111"/>
    </source>
</evidence>
<dbReference type="Gene3D" id="1.10.287.950">
    <property type="entry name" value="Methyl-accepting chemotaxis protein"/>
    <property type="match status" value="1"/>
</dbReference>
<sequence>MKVLERLSFAGKFVLLGLLAVTLIAIPTCLYVLGAYQNSDQTNQELRGIRPVQALLELIHLTQQHRDLSSVALAGNRDFHKARLDKQREVDRAIEATDRVLQEAQVAPTILVAWRQAQQQWQELAGQVAQSTVKGPQSLARHSQLIAAYLLIEDAMLDHFKLSLDPVLGTYSLMAGTLIELPQATELLGQLRGAGGLYLAQGRILPEQQGALRGLATQALSSVDKTIRALTKASAAEPELKTLLETPLTAPGPQIRQALELSNARLVSAVEMDLDFVASVNPAGSNETADALYALKLNYPVGDYLTAYNKPVDALYALGRSALMALDEALIKRRDSARQSVILMSAGLLALLLAGGTLATLIVLRLLKQLAMAMAAAERIAEGDLTQPLDIVGMDEAARLLQALERMQMNLRSTVRQVLSSSERLATTSAQLSSVTDDATRGVRRQSAELDQAATAVTEMTGAIEDVARNAACASEVSQAADRRSRQGQESVSRTVGAIESLTEDIGDTANALQTLAGQIGDIGSVLDVIRGIAEQTNLLALNAAIEAARAGESGRGFAVVADEVRALAQRTQESTKQIETIIGSVQKSSHGTLRAMQSSNGKTRETLEVARAAGAALNAIVDDIAQINERNLCIASATEEQSHVAREVDRNLLNIRDVSQQASAGANQSQASSRELAGLASELNSMVRHFIV</sequence>
<accession>A0A0P8ZGV8</accession>
<dbReference type="GO" id="GO:0007165">
    <property type="term" value="P:signal transduction"/>
    <property type="evidence" value="ECO:0007669"/>
    <property type="project" value="UniProtKB-KW"/>
</dbReference>
<feature type="transmembrane region" description="Helical" evidence="10">
    <location>
        <begin position="12"/>
        <end position="36"/>
    </location>
</feature>
<feature type="transmembrane region" description="Helical" evidence="10">
    <location>
        <begin position="341"/>
        <end position="364"/>
    </location>
</feature>
<evidence type="ECO:0000256" key="3">
    <source>
        <dbReference type="ARBA" id="ARBA00022481"/>
    </source>
</evidence>
<dbReference type="InterPro" id="IPR003660">
    <property type="entry name" value="HAMP_dom"/>
</dbReference>
<dbReference type="SUPFAM" id="SSF58104">
    <property type="entry name" value="Methyl-accepting chemotaxis protein (MCP) signaling domain"/>
    <property type="match status" value="1"/>
</dbReference>
<dbReference type="Pfam" id="PF00672">
    <property type="entry name" value="HAMP"/>
    <property type="match status" value="1"/>
</dbReference>
<organism evidence="13 14">
    <name type="scientific">Pseudomonas fluorescens</name>
    <dbReference type="NCBI Taxonomy" id="294"/>
    <lineage>
        <taxon>Bacteria</taxon>
        <taxon>Pseudomonadati</taxon>
        <taxon>Pseudomonadota</taxon>
        <taxon>Gammaproteobacteria</taxon>
        <taxon>Pseudomonadales</taxon>
        <taxon>Pseudomonadaceae</taxon>
        <taxon>Pseudomonas</taxon>
    </lineage>
</organism>
<dbReference type="InterPro" id="IPR004089">
    <property type="entry name" value="MCPsignal_dom"/>
</dbReference>
<dbReference type="CDD" id="cd11386">
    <property type="entry name" value="MCP_signal"/>
    <property type="match status" value="1"/>
</dbReference>
<dbReference type="PROSITE" id="PS50885">
    <property type="entry name" value="HAMP"/>
    <property type="match status" value="1"/>
</dbReference>
<proteinExistence type="inferred from homology"/>
<evidence type="ECO:0000256" key="10">
    <source>
        <dbReference type="SAM" id="Phobius"/>
    </source>
</evidence>
<gene>
    <name evidence="13" type="ORF">AN403_1692</name>
</gene>
<dbReference type="GO" id="GO:0005886">
    <property type="term" value="C:plasma membrane"/>
    <property type="evidence" value="ECO:0007669"/>
    <property type="project" value="UniProtKB-SubCell"/>
</dbReference>
<comment type="caution">
    <text evidence="13">The sequence shown here is derived from an EMBL/GenBank/DDBJ whole genome shotgun (WGS) entry which is preliminary data.</text>
</comment>
<dbReference type="PANTHER" id="PTHR32089:SF112">
    <property type="entry name" value="LYSOZYME-LIKE PROTEIN-RELATED"/>
    <property type="match status" value="1"/>
</dbReference>
<evidence type="ECO:0000256" key="5">
    <source>
        <dbReference type="ARBA" id="ARBA00022989"/>
    </source>
</evidence>
<dbReference type="FunFam" id="1.10.287.950:FF:000001">
    <property type="entry name" value="Methyl-accepting chemotaxis sensory transducer"/>
    <property type="match status" value="1"/>
</dbReference>